<feature type="transmembrane region" description="Helical" evidence="6">
    <location>
        <begin position="332"/>
        <end position="349"/>
    </location>
</feature>
<evidence type="ECO:0000256" key="2">
    <source>
        <dbReference type="ARBA" id="ARBA00022475"/>
    </source>
</evidence>
<proteinExistence type="predicted"/>
<feature type="transmembrane region" description="Helical" evidence="6">
    <location>
        <begin position="20"/>
        <end position="40"/>
    </location>
</feature>
<dbReference type="OrthoDB" id="4917296at2"/>
<evidence type="ECO:0000256" key="6">
    <source>
        <dbReference type="SAM" id="Phobius"/>
    </source>
</evidence>
<sequence length="474" mass="48693">MSRQPEQAVAVAAAPASHRFLYLLAAVAQGAGPLITQPFVQRTLDPEQWGRVSFSISLVSVALIVILVGLPLIITRAYFDGPDGPRKAASLSGFGILQSAGLGVLGVGVAVALAAAAGRLADNLSTVIALAVVGLLGGIQMCLSVLRAQHRAMAFVGITIGAQTLGHLAGLAAVLFVSRSAAAYMGAFAVVVALTSAASLIASKPGRPFAFPGLVGSALRTSAPMLPHSVALVLMLQGESFILTALHGPAFYGKYGAMLPMALGPLAVIMALANVWETAILAHRGDDAKGAVRRIMVEGVAVGVALAVAASASAVLAANILAHDPTVEQLQLARIMPAMAMGYIVFLLGTTQLVAIGRTRLMALVTPAVAILDLAVMLIPAATGSLFWVGATKVLAFVLLGLAYMAAARRHGRHLMDARIMVLGLVVSVAVCALMLLLPTDFWFGVGTFAAALVAFAAAALWLWRSGRLKAVIG</sequence>
<feature type="transmembrane region" description="Helical" evidence="6">
    <location>
        <begin position="124"/>
        <end position="146"/>
    </location>
</feature>
<dbReference type="EMBL" id="CP014518">
    <property type="protein sequence ID" value="AMM33276.1"/>
    <property type="molecule type" value="Genomic_DNA"/>
</dbReference>
<dbReference type="PANTHER" id="PTHR30250:SF11">
    <property type="entry name" value="O-ANTIGEN TRANSPORTER-RELATED"/>
    <property type="match status" value="1"/>
</dbReference>
<feature type="transmembrane region" description="Helical" evidence="6">
    <location>
        <begin position="420"/>
        <end position="438"/>
    </location>
</feature>
<evidence type="ECO:0000256" key="5">
    <source>
        <dbReference type="ARBA" id="ARBA00023136"/>
    </source>
</evidence>
<accession>A0A127A2D7</accession>
<dbReference type="STRING" id="37927.SA2016_2609"/>
<feature type="transmembrane region" description="Helical" evidence="6">
    <location>
        <begin position="297"/>
        <end position="320"/>
    </location>
</feature>
<organism evidence="7 8">
    <name type="scientific">Sinomonas atrocyanea</name>
    <dbReference type="NCBI Taxonomy" id="37927"/>
    <lineage>
        <taxon>Bacteria</taxon>
        <taxon>Bacillati</taxon>
        <taxon>Actinomycetota</taxon>
        <taxon>Actinomycetes</taxon>
        <taxon>Micrococcales</taxon>
        <taxon>Micrococcaceae</taxon>
        <taxon>Sinomonas</taxon>
    </lineage>
</organism>
<dbReference type="KEGG" id="satk:SA2016_2609"/>
<keyword evidence="2" id="KW-1003">Cell membrane</keyword>
<dbReference type="PANTHER" id="PTHR30250">
    <property type="entry name" value="PST FAMILY PREDICTED COLANIC ACID TRANSPORTER"/>
    <property type="match status" value="1"/>
</dbReference>
<gene>
    <name evidence="7" type="ORF">SA2016_2609</name>
</gene>
<keyword evidence="5 6" id="KW-0472">Membrane</keyword>
<evidence type="ECO:0000256" key="1">
    <source>
        <dbReference type="ARBA" id="ARBA00004651"/>
    </source>
</evidence>
<feature type="transmembrane region" description="Helical" evidence="6">
    <location>
        <begin position="153"/>
        <end position="176"/>
    </location>
</feature>
<dbReference type="InterPro" id="IPR002797">
    <property type="entry name" value="Polysacc_synth"/>
</dbReference>
<feature type="transmembrane region" description="Helical" evidence="6">
    <location>
        <begin position="386"/>
        <end position="408"/>
    </location>
</feature>
<protein>
    <recommendedName>
        <fullName evidence="9">Polysaccharide biosynthesis protein</fullName>
    </recommendedName>
</protein>
<feature type="transmembrane region" description="Helical" evidence="6">
    <location>
        <begin position="258"/>
        <end position="276"/>
    </location>
</feature>
<feature type="transmembrane region" description="Helical" evidence="6">
    <location>
        <begin position="52"/>
        <end position="79"/>
    </location>
</feature>
<keyword evidence="4 6" id="KW-1133">Transmembrane helix</keyword>
<dbReference type="InterPro" id="IPR050833">
    <property type="entry name" value="Poly_Biosynth_Transport"/>
</dbReference>
<keyword evidence="3 6" id="KW-0812">Transmembrane</keyword>
<comment type="subcellular location">
    <subcellularLocation>
        <location evidence="1">Cell membrane</location>
        <topology evidence="1">Multi-pass membrane protein</topology>
    </subcellularLocation>
</comment>
<evidence type="ECO:0000256" key="3">
    <source>
        <dbReference type="ARBA" id="ARBA00022692"/>
    </source>
</evidence>
<dbReference type="GO" id="GO:0005886">
    <property type="term" value="C:plasma membrane"/>
    <property type="evidence" value="ECO:0007669"/>
    <property type="project" value="UniProtKB-SubCell"/>
</dbReference>
<keyword evidence="8" id="KW-1185">Reference proteome</keyword>
<feature type="transmembrane region" description="Helical" evidence="6">
    <location>
        <begin position="444"/>
        <end position="464"/>
    </location>
</feature>
<feature type="transmembrane region" description="Helical" evidence="6">
    <location>
        <begin position="91"/>
        <end position="118"/>
    </location>
</feature>
<name>A0A127A2D7_9MICC</name>
<evidence type="ECO:0000313" key="7">
    <source>
        <dbReference type="EMBL" id="AMM33276.1"/>
    </source>
</evidence>
<evidence type="ECO:0008006" key="9">
    <source>
        <dbReference type="Google" id="ProtNLM"/>
    </source>
</evidence>
<reference evidence="7 8" key="1">
    <citation type="submission" date="2016-02" db="EMBL/GenBank/DDBJ databases">
        <title>Complete genome of Sinomonas atrocyanea KCTC 3377.</title>
        <authorList>
            <person name="Kim K.M."/>
        </authorList>
    </citation>
    <scope>NUCLEOTIDE SEQUENCE [LARGE SCALE GENOMIC DNA]</scope>
    <source>
        <strain evidence="7 8">KCTC 3377</strain>
    </source>
</reference>
<dbReference type="Pfam" id="PF01943">
    <property type="entry name" value="Polysacc_synt"/>
    <property type="match status" value="1"/>
</dbReference>
<dbReference type="AlphaFoldDB" id="A0A127A2D7"/>
<dbReference type="RefSeq" id="WP_066498721.1">
    <property type="nucleotide sequence ID" value="NZ_BJMO01000011.1"/>
</dbReference>
<feature type="transmembrane region" description="Helical" evidence="6">
    <location>
        <begin position="361"/>
        <end position="380"/>
    </location>
</feature>
<evidence type="ECO:0000313" key="8">
    <source>
        <dbReference type="Proteomes" id="UP000070134"/>
    </source>
</evidence>
<evidence type="ECO:0000256" key="4">
    <source>
        <dbReference type="ARBA" id="ARBA00022989"/>
    </source>
</evidence>
<dbReference type="Proteomes" id="UP000070134">
    <property type="component" value="Chromosome"/>
</dbReference>
<feature type="transmembrane region" description="Helical" evidence="6">
    <location>
        <begin position="182"/>
        <end position="202"/>
    </location>
</feature>